<evidence type="ECO:0000313" key="1">
    <source>
        <dbReference type="EMBL" id="NJP00753.1"/>
    </source>
</evidence>
<dbReference type="Gene3D" id="3.30.1460.10">
    <property type="match status" value="1"/>
</dbReference>
<dbReference type="CDD" id="cd17020">
    <property type="entry name" value="T3SC_IA_ShcM-like"/>
    <property type="match status" value="1"/>
</dbReference>
<dbReference type="EMBL" id="JAAVJI010000003">
    <property type="protein sequence ID" value="NJP00753.1"/>
    <property type="molecule type" value="Genomic_DNA"/>
</dbReference>
<dbReference type="RefSeq" id="WP_168083171.1">
    <property type="nucleotide sequence ID" value="NZ_JAAVJI010000003.1"/>
</dbReference>
<organism evidence="1 2">
    <name type="scientific">Pseudomonas quercus</name>
    <dbReference type="NCBI Taxonomy" id="2722792"/>
    <lineage>
        <taxon>Bacteria</taxon>
        <taxon>Pseudomonadati</taxon>
        <taxon>Pseudomonadota</taxon>
        <taxon>Gammaproteobacteria</taxon>
        <taxon>Pseudomonadales</taxon>
        <taxon>Pseudomonadaceae</taxon>
        <taxon>Pseudomonas</taxon>
    </lineage>
</organism>
<proteinExistence type="predicted"/>
<dbReference type="SUPFAM" id="SSF69635">
    <property type="entry name" value="Type III secretory system chaperone-like"/>
    <property type="match status" value="1"/>
</dbReference>
<accession>A0ABX0YFE0</accession>
<gene>
    <name evidence="1" type="ORF">HBH25_07750</name>
</gene>
<comment type="caution">
    <text evidence="1">The sequence shown here is derived from an EMBL/GenBank/DDBJ whole genome shotgun (WGS) entry which is preliminary data.</text>
</comment>
<sequence length="155" mass="16759">MPITFEALMTEFCQATGIRDNADIEAIIGGAPLNIDGVAITVRHAAGIAPDRLSIYCDFGIPPQAQRAKVYSRILEVNLAGYELDLGVFGTSPDSGRIILATRFSLGTMTVESLREVLAHLVERGKAFGLSYRRTEADPAQVRRGLSAPASLNRR</sequence>
<name>A0ABX0YFE0_9PSED</name>
<dbReference type="Pfam" id="PF05932">
    <property type="entry name" value="CesT"/>
    <property type="match status" value="1"/>
</dbReference>
<dbReference type="InterPro" id="IPR010261">
    <property type="entry name" value="Tir_chaperone"/>
</dbReference>
<evidence type="ECO:0000313" key="2">
    <source>
        <dbReference type="Proteomes" id="UP000746535"/>
    </source>
</evidence>
<protein>
    <recommendedName>
        <fullName evidence="3">Tir chaperone protein (CesT) family protein</fullName>
    </recommendedName>
</protein>
<dbReference type="Proteomes" id="UP000746535">
    <property type="component" value="Unassembled WGS sequence"/>
</dbReference>
<reference evidence="1 2" key="1">
    <citation type="submission" date="2020-03" db="EMBL/GenBank/DDBJ databases">
        <authorList>
            <person name="Wang L."/>
            <person name="He N."/>
            <person name="Li Y."/>
            <person name="Fang Y."/>
            <person name="Zhang F."/>
        </authorList>
    </citation>
    <scope>NUCLEOTIDE SEQUENCE [LARGE SCALE GENOMIC DNA]</scope>
    <source>
        <strain evidence="2">hsmgli-8</strain>
    </source>
</reference>
<evidence type="ECO:0008006" key="3">
    <source>
        <dbReference type="Google" id="ProtNLM"/>
    </source>
</evidence>
<keyword evidence="2" id="KW-1185">Reference proteome</keyword>